<dbReference type="Gene3D" id="3.40.1080.10">
    <property type="entry name" value="Glutaconate Coenzyme A-transferase"/>
    <property type="match status" value="1"/>
</dbReference>
<sequence length="325" mass="36540">MNLKQDKVTDLATAVKTYIKDGCHISIGGFTINRNPMAAVYEIIRQRVKNIHLYAHSNGQGVDELIGGGSISNLEIAYGGSGKFAATCIRFRKAVQENLVTVEDYTNYQMTLRFLAGSMGIPFLPTRSSLGTDIINKWGFSHKMRGDSPKLPDSKLVEMDNPFKGWCDVEKVVLVPAINPDVTIIHVQQADRRGNCRIQGLTFADVEQAKSAEHVIVTCEELCDNEVLKRDSHQNQIPFIHIDAVVHLPYGAYPTACYKYYDYDPRYLKDYAEKAKDDISYGKYLDSMIYGCPDHAELIKKIGQEQMSRISADPETGYAKNLDRR</sequence>
<protein>
    <submittedName>
        <fullName evidence="2">GctA</fullName>
        <ecNumber evidence="2">2.8.3.12</ecNumber>
    </submittedName>
</protein>
<gene>
    <name evidence="2" type="primary">gctA</name>
    <name evidence="2" type="ORF">MTBBW1_1280008</name>
</gene>
<proteinExistence type="predicted"/>
<dbReference type="OrthoDB" id="9777193at2"/>
<dbReference type="GO" id="GO:0018730">
    <property type="term" value="F:glutaconate CoA-transferase activity"/>
    <property type="evidence" value="ECO:0007669"/>
    <property type="project" value="UniProtKB-EC"/>
</dbReference>
<keyword evidence="3" id="KW-1185">Reference proteome</keyword>
<dbReference type="Proteomes" id="UP000191931">
    <property type="component" value="Unassembled WGS sequence"/>
</dbReference>
<organism evidence="2 3">
    <name type="scientific">Desulfamplus magnetovallimortis</name>
    <dbReference type="NCBI Taxonomy" id="1246637"/>
    <lineage>
        <taxon>Bacteria</taxon>
        <taxon>Pseudomonadati</taxon>
        <taxon>Thermodesulfobacteriota</taxon>
        <taxon>Desulfobacteria</taxon>
        <taxon>Desulfobacterales</taxon>
        <taxon>Desulfobacteraceae</taxon>
        <taxon>Desulfamplus</taxon>
    </lineage>
</organism>
<accession>A0A1W1H739</accession>
<dbReference type="PANTHER" id="PTHR13707">
    <property type="entry name" value="KETOACID-COENZYME A TRANSFERASE"/>
    <property type="match status" value="1"/>
</dbReference>
<dbReference type="SMART" id="SM00882">
    <property type="entry name" value="CoA_trans"/>
    <property type="match status" value="1"/>
</dbReference>
<keyword evidence="1 2" id="KW-0808">Transferase</keyword>
<evidence type="ECO:0000313" key="3">
    <source>
        <dbReference type="Proteomes" id="UP000191931"/>
    </source>
</evidence>
<dbReference type="Gene3D" id="3.30.30.40">
    <property type="match status" value="1"/>
</dbReference>
<dbReference type="SUPFAM" id="SSF100950">
    <property type="entry name" value="NagB/RpiA/CoA transferase-like"/>
    <property type="match status" value="1"/>
</dbReference>
<name>A0A1W1H739_9BACT</name>
<evidence type="ECO:0000256" key="1">
    <source>
        <dbReference type="ARBA" id="ARBA00022679"/>
    </source>
</evidence>
<dbReference type="STRING" id="1246637.MTBBW1_1280008"/>
<dbReference type="InterPro" id="IPR037171">
    <property type="entry name" value="NagB/RpiA_transferase-like"/>
</dbReference>
<dbReference type="InterPro" id="IPR004165">
    <property type="entry name" value="CoA_trans_fam_I"/>
</dbReference>
<dbReference type="Pfam" id="PF01144">
    <property type="entry name" value="CoA_trans"/>
    <property type="match status" value="1"/>
</dbReference>
<dbReference type="AlphaFoldDB" id="A0A1W1H739"/>
<evidence type="ECO:0000313" key="2">
    <source>
        <dbReference type="EMBL" id="SLM28205.1"/>
    </source>
</evidence>
<dbReference type="EC" id="2.8.3.12" evidence="2"/>
<dbReference type="PANTHER" id="PTHR13707:SF60">
    <property type="entry name" value="ACETATE COA-TRANSFERASE SUBUNIT ALPHA"/>
    <property type="match status" value="1"/>
</dbReference>
<dbReference type="EMBL" id="FWEV01000033">
    <property type="protein sequence ID" value="SLM28205.1"/>
    <property type="molecule type" value="Genomic_DNA"/>
</dbReference>
<reference evidence="2 3" key="1">
    <citation type="submission" date="2017-03" db="EMBL/GenBank/DDBJ databases">
        <authorList>
            <person name="Afonso C.L."/>
            <person name="Miller P.J."/>
            <person name="Scott M.A."/>
            <person name="Spackman E."/>
            <person name="Goraichik I."/>
            <person name="Dimitrov K.M."/>
            <person name="Suarez D.L."/>
            <person name="Swayne D.E."/>
        </authorList>
    </citation>
    <scope>NUCLEOTIDE SEQUENCE [LARGE SCALE GENOMIC DNA]</scope>
    <source>
        <strain evidence="2">PRJEB14757</strain>
    </source>
</reference>
<dbReference type="RefSeq" id="WP_080804552.1">
    <property type="nucleotide sequence ID" value="NZ_LT828547.1"/>
</dbReference>